<sequence>MNVASLATTLPMLLVGMLGIFLVIGVIILVVTLLNKIFSSKGE</sequence>
<evidence type="ECO:0000313" key="2">
    <source>
        <dbReference type="EMBL" id="HJG28386.1"/>
    </source>
</evidence>
<feature type="transmembrane region" description="Helical" evidence="1">
    <location>
        <begin position="12"/>
        <end position="34"/>
    </location>
</feature>
<evidence type="ECO:0000313" key="3">
    <source>
        <dbReference type="Proteomes" id="UP000782880"/>
    </source>
</evidence>
<reference evidence="2" key="2">
    <citation type="submission" date="2021-09" db="EMBL/GenBank/DDBJ databases">
        <authorList>
            <person name="Gilroy R."/>
        </authorList>
    </citation>
    <scope>NUCLEOTIDE SEQUENCE</scope>
    <source>
        <strain evidence="2">ChiBcec21-2208</strain>
    </source>
</reference>
<protein>
    <submittedName>
        <fullName evidence="2">Oxaloacetate decarboxylase</fullName>
    </submittedName>
</protein>
<dbReference type="Proteomes" id="UP000782880">
    <property type="component" value="Unassembled WGS sequence"/>
</dbReference>
<keyword evidence="1" id="KW-1133">Transmembrane helix</keyword>
<gene>
    <name evidence="2" type="ORF">K8V20_07050</name>
</gene>
<evidence type="ECO:0000256" key="1">
    <source>
        <dbReference type="SAM" id="Phobius"/>
    </source>
</evidence>
<proteinExistence type="predicted"/>
<keyword evidence="1" id="KW-0472">Membrane</keyword>
<dbReference type="NCBIfam" id="NF040909">
    <property type="entry name" value="OadG_rel_small"/>
    <property type="match status" value="1"/>
</dbReference>
<name>A0A921IKQ8_9FIRM</name>
<accession>A0A921IKQ8</accession>
<comment type="caution">
    <text evidence="2">The sequence shown here is derived from an EMBL/GenBank/DDBJ whole genome shotgun (WGS) entry which is preliminary data.</text>
</comment>
<keyword evidence="1" id="KW-0812">Transmembrane</keyword>
<dbReference type="AlphaFoldDB" id="A0A921IKQ8"/>
<reference evidence="2" key="1">
    <citation type="journal article" date="2021" name="PeerJ">
        <title>Extensive microbial diversity within the chicken gut microbiome revealed by metagenomics and culture.</title>
        <authorList>
            <person name="Gilroy R."/>
            <person name="Ravi A."/>
            <person name="Getino M."/>
            <person name="Pursley I."/>
            <person name="Horton D.L."/>
            <person name="Alikhan N.F."/>
            <person name="Baker D."/>
            <person name="Gharbi K."/>
            <person name="Hall N."/>
            <person name="Watson M."/>
            <person name="Adriaenssens E.M."/>
            <person name="Foster-Nyarko E."/>
            <person name="Jarju S."/>
            <person name="Secka A."/>
            <person name="Antonio M."/>
            <person name="Oren A."/>
            <person name="Chaudhuri R.R."/>
            <person name="La Ragione R."/>
            <person name="Hildebrand F."/>
            <person name="Pallen M.J."/>
        </authorList>
    </citation>
    <scope>NUCLEOTIDE SEQUENCE</scope>
    <source>
        <strain evidence="2">ChiBcec21-2208</strain>
    </source>
</reference>
<dbReference type="EMBL" id="DYVE01000182">
    <property type="protein sequence ID" value="HJG28386.1"/>
    <property type="molecule type" value="Genomic_DNA"/>
</dbReference>
<organism evidence="2 3">
    <name type="scientific">Subdoligranulum variabile</name>
    <dbReference type="NCBI Taxonomy" id="214851"/>
    <lineage>
        <taxon>Bacteria</taxon>
        <taxon>Bacillati</taxon>
        <taxon>Bacillota</taxon>
        <taxon>Clostridia</taxon>
        <taxon>Eubacteriales</taxon>
        <taxon>Oscillospiraceae</taxon>
        <taxon>Subdoligranulum</taxon>
    </lineage>
</organism>